<comment type="caution">
    <text evidence="3">The sequence shown here is derived from an EMBL/GenBank/DDBJ whole genome shotgun (WGS) entry which is preliminary data.</text>
</comment>
<dbReference type="PANTHER" id="PTHR12849:SF0">
    <property type="entry name" value="LARIAT DEBRANCHING ENZYME"/>
    <property type="match status" value="1"/>
</dbReference>
<evidence type="ECO:0000259" key="2">
    <source>
        <dbReference type="SMART" id="SM01124"/>
    </source>
</evidence>
<dbReference type="InterPro" id="IPR007708">
    <property type="entry name" value="DBR1_C"/>
</dbReference>
<reference evidence="3 4" key="1">
    <citation type="submission" date="2016-07" db="EMBL/GenBank/DDBJ databases">
        <title>Pervasive Adenine N6-methylation of Active Genes in Fungi.</title>
        <authorList>
            <consortium name="DOE Joint Genome Institute"/>
            <person name="Mondo S.J."/>
            <person name="Dannebaum R.O."/>
            <person name="Kuo R.C."/>
            <person name="Labutti K."/>
            <person name="Haridas S."/>
            <person name="Kuo A."/>
            <person name="Salamov A."/>
            <person name="Ahrendt S.R."/>
            <person name="Lipzen A."/>
            <person name="Sullivan W."/>
            <person name="Andreopoulos W.B."/>
            <person name="Clum A."/>
            <person name="Lindquist E."/>
            <person name="Daum C."/>
            <person name="Ramamoorthy G.K."/>
            <person name="Gryganskyi A."/>
            <person name="Culley D."/>
            <person name="Magnuson J.K."/>
            <person name="James T.Y."/>
            <person name="O'Malley M.A."/>
            <person name="Stajich J.E."/>
            <person name="Spatafora J.W."/>
            <person name="Visel A."/>
            <person name="Grigoriev I.V."/>
        </authorList>
    </citation>
    <scope>NUCLEOTIDE SEQUENCE [LARGE SCALE GENOMIC DNA]</scope>
    <source>
        <strain evidence="3 4">PL171</strain>
    </source>
</reference>
<dbReference type="SMART" id="SM01124">
    <property type="entry name" value="DBR1"/>
    <property type="match status" value="1"/>
</dbReference>
<accession>A0A1Y2HVB1</accession>
<name>A0A1Y2HVB1_9FUNG</name>
<dbReference type="AlphaFoldDB" id="A0A1Y2HVB1"/>
<evidence type="ECO:0000256" key="1">
    <source>
        <dbReference type="SAM" id="MobiDB-lite"/>
    </source>
</evidence>
<evidence type="ECO:0000313" key="3">
    <source>
        <dbReference type="EMBL" id="ORZ38547.1"/>
    </source>
</evidence>
<dbReference type="InterPro" id="IPR029052">
    <property type="entry name" value="Metallo-depent_PP-like"/>
</dbReference>
<dbReference type="GO" id="GO:0008419">
    <property type="term" value="F:RNA lariat debranching enzyme activity"/>
    <property type="evidence" value="ECO:0007669"/>
    <property type="project" value="TreeGrafter"/>
</dbReference>
<dbReference type="PANTHER" id="PTHR12849">
    <property type="entry name" value="RNA LARIAT DEBRANCHING ENZYME"/>
    <property type="match status" value="1"/>
</dbReference>
<feature type="region of interest" description="Disordered" evidence="1">
    <location>
        <begin position="201"/>
        <end position="220"/>
    </location>
</feature>
<organism evidence="3 4">
    <name type="scientific">Catenaria anguillulae PL171</name>
    <dbReference type="NCBI Taxonomy" id="765915"/>
    <lineage>
        <taxon>Eukaryota</taxon>
        <taxon>Fungi</taxon>
        <taxon>Fungi incertae sedis</taxon>
        <taxon>Blastocladiomycota</taxon>
        <taxon>Blastocladiomycetes</taxon>
        <taxon>Blastocladiales</taxon>
        <taxon>Catenariaceae</taxon>
        <taxon>Catenaria</taxon>
    </lineage>
</organism>
<dbReference type="Proteomes" id="UP000193411">
    <property type="component" value="Unassembled WGS sequence"/>
</dbReference>
<keyword evidence="4" id="KW-1185">Reference proteome</keyword>
<dbReference type="STRING" id="765915.A0A1Y2HVB1"/>
<protein>
    <submittedName>
        <fullName evidence="3">Lariat debranching enzyme, C-terminal domain-domain-containing protein</fullName>
    </submittedName>
</protein>
<dbReference type="GO" id="GO:0005634">
    <property type="term" value="C:nucleus"/>
    <property type="evidence" value="ECO:0007669"/>
    <property type="project" value="TreeGrafter"/>
</dbReference>
<gene>
    <name evidence="3" type="ORF">BCR44DRAFT_1458941</name>
</gene>
<dbReference type="EMBL" id="MCFL01000008">
    <property type="protein sequence ID" value="ORZ38547.1"/>
    <property type="molecule type" value="Genomic_DNA"/>
</dbReference>
<sequence length="385" mass="42461">MPDHCDWGNHESSAFMWELYHGGWLAENIYFLGWANVVKVGGVTIGGVSGIWGSKKDYPRGHYEVAPYRPSDLRSIYYYRRHETEQLSLYPNPIDLFLSHDWPRNITHYGDKAKLFKIRPDFQKSINEDHFGARSLEHLLHHLRPTHWFAGHMHVEFAAAVVHPPGSPPTANPDMLDFAHVPPPPVTMSKRAAQRAAKEAVAAGVTPPTHAASANAASSTGSSTTFLALDKCIDTHNPAVHFTTLPHLAPGPLTYDLEWLAIVRATHPSMPTTHERNLDPTNWDLLRSRVAGAQVDLAERFPLGQADPGLVIPANFAHTAPVHGPHVCGAVYAMAKRPQWNPQTERFATRVLGLTESSVNADGVRAKSITVAPEAPSQQNRTANS</sequence>
<dbReference type="GO" id="GO:0000398">
    <property type="term" value="P:mRNA splicing, via spliceosome"/>
    <property type="evidence" value="ECO:0007669"/>
    <property type="project" value="TreeGrafter"/>
</dbReference>
<proteinExistence type="predicted"/>
<dbReference type="SUPFAM" id="SSF56300">
    <property type="entry name" value="Metallo-dependent phosphatases"/>
    <property type="match status" value="1"/>
</dbReference>
<dbReference type="OrthoDB" id="407609at2759"/>
<feature type="domain" description="Lariat debranching enzyme C-terminal" evidence="2">
    <location>
        <begin position="214"/>
        <end position="358"/>
    </location>
</feature>
<evidence type="ECO:0000313" key="4">
    <source>
        <dbReference type="Proteomes" id="UP000193411"/>
    </source>
</evidence>
<dbReference type="Pfam" id="PF05011">
    <property type="entry name" value="DBR1"/>
    <property type="match status" value="1"/>
</dbReference>